<keyword evidence="2" id="KW-1185">Reference proteome</keyword>
<dbReference type="AlphaFoldDB" id="A0A4Y7SDQ2"/>
<evidence type="ECO:0000313" key="1">
    <source>
        <dbReference type="EMBL" id="TEB19676.1"/>
    </source>
</evidence>
<evidence type="ECO:0000313" key="2">
    <source>
        <dbReference type="Proteomes" id="UP000298030"/>
    </source>
</evidence>
<sequence>MASPHRPHSGTLMCETRVFSSCTNVLVRLNAERLWVLGTTTTNCARPETSASKGFRRRTSSWCVAGSATLHVNLSQHALSRRNHGWDRSVTRYSASLNYVPPAYPFDDITDLSSLPNDAKDTVTNLRMFESQEEAEEYLAKPAQALDDLLEDLRIVQGLHTRRFLQSEQVIGIGRFLYHWRTIAKGGKYLAIASVIPQKERGMTTHHFPIPSFPIPRSLIFDSHAPFRQDAEERG</sequence>
<protein>
    <submittedName>
        <fullName evidence="1">Uncharacterized protein</fullName>
    </submittedName>
</protein>
<accession>A0A4Y7SDQ2</accession>
<proteinExistence type="predicted"/>
<reference evidence="1 2" key="1">
    <citation type="journal article" date="2019" name="Nat. Ecol. Evol.">
        <title>Megaphylogeny resolves global patterns of mushroom evolution.</title>
        <authorList>
            <person name="Varga T."/>
            <person name="Krizsan K."/>
            <person name="Foldi C."/>
            <person name="Dima B."/>
            <person name="Sanchez-Garcia M."/>
            <person name="Sanchez-Ramirez S."/>
            <person name="Szollosi G.J."/>
            <person name="Szarkandi J.G."/>
            <person name="Papp V."/>
            <person name="Albert L."/>
            <person name="Andreopoulos W."/>
            <person name="Angelini C."/>
            <person name="Antonin V."/>
            <person name="Barry K.W."/>
            <person name="Bougher N.L."/>
            <person name="Buchanan P."/>
            <person name="Buyck B."/>
            <person name="Bense V."/>
            <person name="Catcheside P."/>
            <person name="Chovatia M."/>
            <person name="Cooper J."/>
            <person name="Damon W."/>
            <person name="Desjardin D."/>
            <person name="Finy P."/>
            <person name="Geml J."/>
            <person name="Haridas S."/>
            <person name="Hughes K."/>
            <person name="Justo A."/>
            <person name="Karasinski D."/>
            <person name="Kautmanova I."/>
            <person name="Kiss B."/>
            <person name="Kocsube S."/>
            <person name="Kotiranta H."/>
            <person name="LaButti K.M."/>
            <person name="Lechner B.E."/>
            <person name="Liimatainen K."/>
            <person name="Lipzen A."/>
            <person name="Lukacs Z."/>
            <person name="Mihaltcheva S."/>
            <person name="Morgado L.N."/>
            <person name="Niskanen T."/>
            <person name="Noordeloos M.E."/>
            <person name="Ohm R.A."/>
            <person name="Ortiz-Santana B."/>
            <person name="Ovrebo C."/>
            <person name="Racz N."/>
            <person name="Riley R."/>
            <person name="Savchenko A."/>
            <person name="Shiryaev A."/>
            <person name="Soop K."/>
            <person name="Spirin V."/>
            <person name="Szebenyi C."/>
            <person name="Tomsovsky M."/>
            <person name="Tulloss R.E."/>
            <person name="Uehling J."/>
            <person name="Grigoriev I.V."/>
            <person name="Vagvolgyi C."/>
            <person name="Papp T."/>
            <person name="Martin F.M."/>
            <person name="Miettinen O."/>
            <person name="Hibbett D.S."/>
            <person name="Nagy L.G."/>
        </authorList>
    </citation>
    <scope>NUCLEOTIDE SEQUENCE [LARGE SCALE GENOMIC DNA]</scope>
    <source>
        <strain evidence="1 2">FP101781</strain>
    </source>
</reference>
<name>A0A4Y7SDQ2_COPMI</name>
<dbReference type="Proteomes" id="UP000298030">
    <property type="component" value="Unassembled WGS sequence"/>
</dbReference>
<comment type="caution">
    <text evidence="1">The sequence shown here is derived from an EMBL/GenBank/DDBJ whole genome shotgun (WGS) entry which is preliminary data.</text>
</comment>
<organism evidence="1 2">
    <name type="scientific">Coprinellus micaceus</name>
    <name type="common">Glistening ink-cap mushroom</name>
    <name type="synonym">Coprinus micaceus</name>
    <dbReference type="NCBI Taxonomy" id="71717"/>
    <lineage>
        <taxon>Eukaryota</taxon>
        <taxon>Fungi</taxon>
        <taxon>Dikarya</taxon>
        <taxon>Basidiomycota</taxon>
        <taxon>Agaricomycotina</taxon>
        <taxon>Agaricomycetes</taxon>
        <taxon>Agaricomycetidae</taxon>
        <taxon>Agaricales</taxon>
        <taxon>Agaricineae</taxon>
        <taxon>Psathyrellaceae</taxon>
        <taxon>Coprinellus</taxon>
    </lineage>
</organism>
<dbReference type="EMBL" id="QPFP01000180">
    <property type="protein sequence ID" value="TEB19676.1"/>
    <property type="molecule type" value="Genomic_DNA"/>
</dbReference>
<gene>
    <name evidence="1" type="ORF">FA13DRAFT_1718596</name>
</gene>